<evidence type="ECO:0000313" key="1">
    <source>
        <dbReference type="EMBL" id="KYH30495.1"/>
    </source>
</evidence>
<dbReference type="Proteomes" id="UP000075531">
    <property type="component" value="Unassembled WGS sequence"/>
</dbReference>
<dbReference type="RefSeq" id="WP_066827378.1">
    <property type="nucleotide sequence ID" value="NZ_LTBA01000071.1"/>
</dbReference>
<name>A0A151ASA7_9CLOT</name>
<evidence type="ECO:0000313" key="2">
    <source>
        <dbReference type="Proteomes" id="UP000075531"/>
    </source>
</evidence>
<dbReference type="PATRIC" id="fig|1121338.3.peg.2724"/>
<sequence>MSVESKIYTFKMSLMLKEETTGELIRDVNIDVTLDTSDGCSMDYIKECVIAACNSTINVINDV</sequence>
<accession>A0A151ASA7</accession>
<gene>
    <name evidence="1" type="ORF">CLTEP_26190</name>
</gene>
<dbReference type="OrthoDB" id="9929613at2"/>
<reference evidence="1 2" key="1">
    <citation type="submission" date="2016-02" db="EMBL/GenBank/DDBJ databases">
        <title>Genome sequence of Clostridium tepidiprofundi DSM 19306.</title>
        <authorList>
            <person name="Poehlein A."/>
            <person name="Daniel R."/>
        </authorList>
    </citation>
    <scope>NUCLEOTIDE SEQUENCE [LARGE SCALE GENOMIC DNA]</scope>
    <source>
        <strain evidence="1 2">DSM 19306</strain>
    </source>
</reference>
<dbReference type="EMBL" id="LTBA01000071">
    <property type="protein sequence ID" value="KYH30495.1"/>
    <property type="molecule type" value="Genomic_DNA"/>
</dbReference>
<proteinExistence type="predicted"/>
<dbReference type="AlphaFoldDB" id="A0A151ASA7"/>
<comment type="caution">
    <text evidence="1">The sequence shown here is derived from an EMBL/GenBank/DDBJ whole genome shotgun (WGS) entry which is preliminary data.</text>
</comment>
<keyword evidence="2" id="KW-1185">Reference proteome</keyword>
<protein>
    <submittedName>
        <fullName evidence="1">Uncharacterized protein</fullName>
    </submittedName>
</protein>
<organism evidence="1 2">
    <name type="scientific">Clostridium tepidiprofundi DSM 19306</name>
    <dbReference type="NCBI Taxonomy" id="1121338"/>
    <lineage>
        <taxon>Bacteria</taxon>
        <taxon>Bacillati</taxon>
        <taxon>Bacillota</taxon>
        <taxon>Clostridia</taxon>
        <taxon>Eubacteriales</taxon>
        <taxon>Clostridiaceae</taxon>
        <taxon>Clostridium</taxon>
    </lineage>
</organism>